<keyword evidence="3" id="KW-1185">Reference proteome</keyword>
<feature type="non-terminal residue" evidence="2">
    <location>
        <position position="1"/>
    </location>
</feature>
<evidence type="ECO:0000313" key="3">
    <source>
        <dbReference type="Proteomes" id="UP001054857"/>
    </source>
</evidence>
<feature type="non-terminal residue" evidence="2">
    <location>
        <position position="469"/>
    </location>
</feature>
<evidence type="ECO:0000313" key="2">
    <source>
        <dbReference type="EMBL" id="GFR42939.1"/>
    </source>
</evidence>
<reference evidence="2 3" key="1">
    <citation type="journal article" date="2021" name="Sci. Rep.">
        <title>Genome sequencing of the multicellular alga Astrephomene provides insights into convergent evolution of germ-soma differentiation.</title>
        <authorList>
            <person name="Yamashita S."/>
            <person name="Yamamoto K."/>
            <person name="Matsuzaki R."/>
            <person name="Suzuki S."/>
            <person name="Yamaguchi H."/>
            <person name="Hirooka S."/>
            <person name="Minakuchi Y."/>
            <person name="Miyagishima S."/>
            <person name="Kawachi M."/>
            <person name="Toyoda A."/>
            <person name="Nozaki H."/>
        </authorList>
    </citation>
    <scope>NUCLEOTIDE SEQUENCE [LARGE SCALE GENOMIC DNA]</scope>
    <source>
        <strain evidence="2 3">NIES-4017</strain>
    </source>
</reference>
<dbReference type="GO" id="GO:0030897">
    <property type="term" value="C:HOPS complex"/>
    <property type="evidence" value="ECO:0007669"/>
    <property type="project" value="TreeGrafter"/>
</dbReference>
<sequence>GGKGKGGNRGTRGGSGGVKESDKEAEEAPREDEGGDEDEVLFERLVAAVGVNVPGGAYDPDKLSERETEVALHLARRCGFRSAQAALHHLRGDFAAALACHLGAGGRQQQQQLGASDGAEATEATPAPAAAARAFSYVRGFLEGASGGGGGVSGGAARGAMFAALLGAAPALVAADAAATAQLLLAHYPGETQAAAMLERLAGHRRLQYDFLTAAVRHKQALQEAMSSSSGEAAGGSSSNTPAAAATTATTAPAAVAAAALGAWISQPSVCDAYVRLLCEYDPSAVLPFLQHHDHEYDVRHCIQLCRTAGVLDAEAYLHERLGDLETALELHLADVERRNRELEAAVCSGAIPCCHVAGAGAGAPEGVAAAAAAAAGEGAEEGGAAADGDSGDDGGGGSDGSGGCVFLDHLVWLLQLSPRLALIMQGSLGRAVTEAAERARSSSSTTTTLNNNTAASTTTTNPPTTPAE</sequence>
<gene>
    <name evidence="2" type="ORF">Agub_g3815</name>
</gene>
<accession>A0AAD3DKP5</accession>
<dbReference type="PANTHER" id="PTHR12616:SF8">
    <property type="entry name" value="VACUOLAR PROTEIN SORTING-ASSOCIATED PROTEIN 8 HOMOLOG"/>
    <property type="match status" value="1"/>
</dbReference>
<dbReference type="EMBL" id="BMAR01000004">
    <property type="protein sequence ID" value="GFR42939.1"/>
    <property type="molecule type" value="Genomic_DNA"/>
</dbReference>
<protein>
    <submittedName>
        <fullName evidence="2">Uncharacterized protein</fullName>
    </submittedName>
</protein>
<dbReference type="GO" id="GO:0006623">
    <property type="term" value="P:protein targeting to vacuole"/>
    <property type="evidence" value="ECO:0007669"/>
    <property type="project" value="InterPro"/>
</dbReference>
<proteinExistence type="predicted"/>
<organism evidence="2 3">
    <name type="scientific">Astrephomene gubernaculifera</name>
    <dbReference type="NCBI Taxonomy" id="47775"/>
    <lineage>
        <taxon>Eukaryota</taxon>
        <taxon>Viridiplantae</taxon>
        <taxon>Chlorophyta</taxon>
        <taxon>core chlorophytes</taxon>
        <taxon>Chlorophyceae</taxon>
        <taxon>CS clade</taxon>
        <taxon>Chlamydomonadales</taxon>
        <taxon>Astrephomenaceae</taxon>
        <taxon>Astrephomene</taxon>
    </lineage>
</organism>
<comment type="caution">
    <text evidence="2">The sequence shown here is derived from an EMBL/GenBank/DDBJ whole genome shotgun (WGS) entry which is preliminary data.</text>
</comment>
<feature type="compositionally biased region" description="Basic and acidic residues" evidence="1">
    <location>
        <begin position="19"/>
        <end position="32"/>
    </location>
</feature>
<dbReference type="InterPro" id="IPR045111">
    <property type="entry name" value="Vps41/Vps8"/>
</dbReference>
<name>A0AAD3DKP5_9CHLO</name>
<dbReference type="GO" id="GO:0034058">
    <property type="term" value="P:endosomal vesicle fusion"/>
    <property type="evidence" value="ECO:0007669"/>
    <property type="project" value="TreeGrafter"/>
</dbReference>
<dbReference type="AlphaFoldDB" id="A0AAD3DKP5"/>
<feature type="region of interest" description="Disordered" evidence="1">
    <location>
        <begin position="436"/>
        <end position="469"/>
    </location>
</feature>
<feature type="compositionally biased region" description="Low complexity" evidence="1">
    <location>
        <begin position="442"/>
        <end position="463"/>
    </location>
</feature>
<dbReference type="GO" id="GO:0005770">
    <property type="term" value="C:late endosome"/>
    <property type="evidence" value="ECO:0007669"/>
    <property type="project" value="TreeGrafter"/>
</dbReference>
<feature type="compositionally biased region" description="Gly residues" evidence="1">
    <location>
        <begin position="1"/>
        <end position="17"/>
    </location>
</feature>
<evidence type="ECO:0000256" key="1">
    <source>
        <dbReference type="SAM" id="MobiDB-lite"/>
    </source>
</evidence>
<dbReference type="Proteomes" id="UP001054857">
    <property type="component" value="Unassembled WGS sequence"/>
</dbReference>
<dbReference type="PANTHER" id="PTHR12616">
    <property type="entry name" value="VACUOLAR PROTEIN SORTING VPS41"/>
    <property type="match status" value="1"/>
</dbReference>
<feature type="region of interest" description="Disordered" evidence="1">
    <location>
        <begin position="1"/>
        <end position="39"/>
    </location>
</feature>